<sequence>MLDQSEAPVNQDPVAKMRRYVRGVVAFALLVSGIVVGIIIGNARFATPSPDHCSAARAYVATLPGTWSARDAQFVLDNASCLDAQAIASAHRVLEPPSSPTLPPQPQVSAALKQLHDQNLEICKKRLPDGFIEGKTDSEILDLCVHAR</sequence>
<accession>A0ABT1ISW0</accession>
<keyword evidence="3" id="KW-1185">Reference proteome</keyword>
<protein>
    <submittedName>
        <fullName evidence="2">Uncharacterized protein</fullName>
    </submittedName>
</protein>
<keyword evidence="1" id="KW-0472">Membrane</keyword>
<evidence type="ECO:0000313" key="3">
    <source>
        <dbReference type="Proteomes" id="UP001206483"/>
    </source>
</evidence>
<evidence type="ECO:0000256" key="1">
    <source>
        <dbReference type="SAM" id="Phobius"/>
    </source>
</evidence>
<dbReference type="Proteomes" id="UP001206483">
    <property type="component" value="Unassembled WGS sequence"/>
</dbReference>
<reference evidence="2 3" key="1">
    <citation type="submission" date="2022-06" db="EMBL/GenBank/DDBJ databases">
        <title>Sequencing the genomes of 1000 actinobacteria strains.</title>
        <authorList>
            <person name="Klenk H.-P."/>
        </authorList>
    </citation>
    <scope>NUCLEOTIDE SEQUENCE [LARGE SCALE GENOMIC DNA]</scope>
    <source>
        <strain evidence="2 3">DSM 41656</strain>
    </source>
</reference>
<evidence type="ECO:0000313" key="2">
    <source>
        <dbReference type="EMBL" id="MCP2308230.1"/>
    </source>
</evidence>
<dbReference type="RefSeq" id="WP_253794581.1">
    <property type="nucleotide sequence ID" value="NZ_BAAAUB010000005.1"/>
</dbReference>
<gene>
    <name evidence="2" type="ORF">FHR36_001322</name>
</gene>
<dbReference type="EMBL" id="JAMZDX010000001">
    <property type="protein sequence ID" value="MCP2308230.1"/>
    <property type="molecule type" value="Genomic_DNA"/>
</dbReference>
<proteinExistence type="predicted"/>
<keyword evidence="1" id="KW-0812">Transmembrane</keyword>
<keyword evidence="1" id="KW-1133">Transmembrane helix</keyword>
<organism evidence="2 3">
    <name type="scientific">Kitasatospora paracochleata</name>
    <dbReference type="NCBI Taxonomy" id="58354"/>
    <lineage>
        <taxon>Bacteria</taxon>
        <taxon>Bacillati</taxon>
        <taxon>Actinomycetota</taxon>
        <taxon>Actinomycetes</taxon>
        <taxon>Kitasatosporales</taxon>
        <taxon>Streptomycetaceae</taxon>
        <taxon>Kitasatospora</taxon>
    </lineage>
</organism>
<comment type="caution">
    <text evidence="2">The sequence shown here is derived from an EMBL/GenBank/DDBJ whole genome shotgun (WGS) entry which is preliminary data.</text>
</comment>
<name>A0ABT1ISW0_9ACTN</name>
<feature type="transmembrane region" description="Helical" evidence="1">
    <location>
        <begin position="20"/>
        <end position="40"/>
    </location>
</feature>